<dbReference type="InterPro" id="IPR008030">
    <property type="entry name" value="NmrA-like"/>
</dbReference>
<dbReference type="SUPFAM" id="SSF51735">
    <property type="entry name" value="NAD(P)-binding Rossmann-fold domains"/>
    <property type="match status" value="1"/>
</dbReference>
<dbReference type="RefSeq" id="WP_086781502.1">
    <property type="nucleotide sequence ID" value="NZ_JAGIOO010000001.1"/>
</dbReference>
<proteinExistence type="predicted"/>
<protein>
    <submittedName>
        <fullName evidence="2">Uncharacterized protein YbjT (DUF2867 family)</fullName>
    </submittedName>
</protein>
<evidence type="ECO:0000313" key="2">
    <source>
        <dbReference type="EMBL" id="MBP2472283.1"/>
    </source>
</evidence>
<reference evidence="2 3" key="1">
    <citation type="submission" date="2021-03" db="EMBL/GenBank/DDBJ databases">
        <title>Sequencing the genomes of 1000 actinobacteria strains.</title>
        <authorList>
            <person name="Klenk H.-P."/>
        </authorList>
    </citation>
    <scope>NUCLEOTIDE SEQUENCE [LARGE SCALE GENOMIC DNA]</scope>
    <source>
        <strain evidence="2 3">DSM 44580</strain>
    </source>
</reference>
<dbReference type="Pfam" id="PF05368">
    <property type="entry name" value="NmrA"/>
    <property type="match status" value="1"/>
</dbReference>
<feature type="domain" description="NmrA-like" evidence="1">
    <location>
        <begin position="2"/>
        <end position="229"/>
    </location>
</feature>
<gene>
    <name evidence="2" type="ORF">JOF53_001155</name>
</gene>
<accession>A0ABS5A6R1</accession>
<dbReference type="Gene3D" id="3.40.50.720">
    <property type="entry name" value="NAD(P)-binding Rossmann-like Domain"/>
    <property type="match status" value="1"/>
</dbReference>
<evidence type="ECO:0000313" key="3">
    <source>
        <dbReference type="Proteomes" id="UP001519363"/>
    </source>
</evidence>
<keyword evidence="3" id="KW-1185">Reference proteome</keyword>
<name>A0ABS5A6R1_9PSEU</name>
<comment type="caution">
    <text evidence="2">The sequence shown here is derived from an EMBL/GenBank/DDBJ whole genome shotgun (WGS) entry which is preliminary data.</text>
</comment>
<evidence type="ECO:0000259" key="1">
    <source>
        <dbReference type="Pfam" id="PF05368"/>
    </source>
</evidence>
<dbReference type="EMBL" id="JAGIOO010000001">
    <property type="protein sequence ID" value="MBP2472283.1"/>
    <property type="molecule type" value="Genomic_DNA"/>
</dbReference>
<sequence length="279" mass="28790">MRILVTGATGTVGGAVARQLAGTGHEVVVLVRDPAAFDVLDGVRVVRGDLTAAEDVRQALAGVDRAFLNMADDNGATFAEVAGQVGLEHVVLLSSFTVTAELPLGDANIISARHRAGEQALAAAGVPATFLRASGFDYNFLMWAGEVGSGLVRAPWLDVRLPVVDPEDIAAAAVAVLVADRPAGGAYSITGPELLSVADQTAIAGQVLGLDLRAEQLDLAVAKAKAFPEGTPDLVVDSVFGTFSPQAAGLPVSDDVRALTGRPARSFAQWVERNRGVFA</sequence>
<dbReference type="PANTHER" id="PTHR43162">
    <property type="match status" value="1"/>
</dbReference>
<dbReference type="InterPro" id="IPR036291">
    <property type="entry name" value="NAD(P)-bd_dom_sf"/>
</dbReference>
<dbReference type="PANTHER" id="PTHR43162:SF1">
    <property type="entry name" value="PRESTALK A DIFFERENTIATION PROTEIN A"/>
    <property type="match status" value="1"/>
</dbReference>
<organism evidence="2 3">
    <name type="scientific">Crossiella equi</name>
    <dbReference type="NCBI Taxonomy" id="130796"/>
    <lineage>
        <taxon>Bacteria</taxon>
        <taxon>Bacillati</taxon>
        <taxon>Actinomycetota</taxon>
        <taxon>Actinomycetes</taxon>
        <taxon>Pseudonocardiales</taxon>
        <taxon>Pseudonocardiaceae</taxon>
        <taxon>Crossiella</taxon>
    </lineage>
</organism>
<dbReference type="InterPro" id="IPR051604">
    <property type="entry name" value="Ergot_Alk_Oxidoreductase"/>
</dbReference>
<dbReference type="Proteomes" id="UP001519363">
    <property type="component" value="Unassembled WGS sequence"/>
</dbReference>